<keyword evidence="1" id="KW-1133">Transmembrane helix</keyword>
<feature type="transmembrane region" description="Helical" evidence="1">
    <location>
        <begin position="6"/>
        <end position="25"/>
    </location>
</feature>
<dbReference type="GeneID" id="97608178"/>
<dbReference type="AlphaFoldDB" id="A0A2V2MTN8"/>
<sequence>MLTIVVIMGSVLLFLVMGLFSLDLFHDSLAPPIIKIIGINHNGAKFESQVVIRSFSPDELDNNLLMARLKVNGDYLLAHIYTLHGYDFIPTRHFGVKNIGGSGCSGQFFSPGETIVIDLKNGYIHPGDIIELRIYQKSDSRNYLPPGNLLDEDYMEEYEAEYIFSQMKDYRIFSQAWYTA</sequence>
<comment type="caution">
    <text evidence="2">The sequence shown here is derived from an EMBL/GenBank/DDBJ whole genome shotgun (WGS) entry which is preliminary data.</text>
</comment>
<dbReference type="RefSeq" id="WP_109941913.1">
    <property type="nucleotide sequence ID" value="NZ_CP176366.1"/>
</dbReference>
<keyword evidence="1" id="KW-0472">Membrane</keyword>
<keyword evidence="1" id="KW-0812">Transmembrane</keyword>
<dbReference type="Proteomes" id="UP000245934">
    <property type="component" value="Unassembled WGS sequence"/>
</dbReference>
<accession>A0A2V2MTN8</accession>
<proteinExistence type="predicted"/>
<evidence type="ECO:0000313" key="3">
    <source>
        <dbReference type="Proteomes" id="UP000245934"/>
    </source>
</evidence>
<evidence type="ECO:0000313" key="2">
    <source>
        <dbReference type="EMBL" id="PWR70779.1"/>
    </source>
</evidence>
<protein>
    <recommendedName>
        <fullName evidence="4">Type IV pilin</fullName>
    </recommendedName>
</protein>
<keyword evidence="3" id="KW-1185">Reference proteome</keyword>
<organism evidence="2 3">
    <name type="scientific">Methanospirillum stamsii</name>
    <dbReference type="NCBI Taxonomy" id="1277351"/>
    <lineage>
        <taxon>Archaea</taxon>
        <taxon>Methanobacteriati</taxon>
        <taxon>Methanobacteriota</taxon>
        <taxon>Stenosarchaea group</taxon>
        <taxon>Methanomicrobia</taxon>
        <taxon>Methanomicrobiales</taxon>
        <taxon>Methanospirillaceae</taxon>
        <taxon>Methanospirillum</taxon>
    </lineage>
</organism>
<name>A0A2V2MTN8_9EURY</name>
<gene>
    <name evidence="2" type="ORF">DLD82_14885</name>
</gene>
<dbReference type="OrthoDB" id="106964at2157"/>
<evidence type="ECO:0000256" key="1">
    <source>
        <dbReference type="SAM" id="Phobius"/>
    </source>
</evidence>
<evidence type="ECO:0008006" key="4">
    <source>
        <dbReference type="Google" id="ProtNLM"/>
    </source>
</evidence>
<dbReference type="EMBL" id="QGMZ01000039">
    <property type="protein sequence ID" value="PWR70779.1"/>
    <property type="molecule type" value="Genomic_DNA"/>
</dbReference>
<reference evidence="2 3" key="1">
    <citation type="submission" date="2018-05" db="EMBL/GenBank/DDBJ databases">
        <title>Draft genome of Methanospirillum stamsii Pt1.</title>
        <authorList>
            <person name="Dueholm M.S."/>
            <person name="Nielsen P.H."/>
            <person name="Bakmann L.F."/>
            <person name="Otzen D.E."/>
        </authorList>
    </citation>
    <scope>NUCLEOTIDE SEQUENCE [LARGE SCALE GENOMIC DNA]</scope>
    <source>
        <strain evidence="2 3">Pt1</strain>
    </source>
</reference>